<reference evidence="5 6" key="1">
    <citation type="submission" date="2016-10" db="EMBL/GenBank/DDBJ databases">
        <authorList>
            <person name="de Groot N.N."/>
        </authorList>
    </citation>
    <scope>NUCLEOTIDE SEQUENCE [LARGE SCALE GENOMIC DNA]</scope>
    <source>
        <strain evidence="5 6">DSM 18979</strain>
    </source>
</reference>
<evidence type="ECO:0000313" key="5">
    <source>
        <dbReference type="EMBL" id="SET25222.1"/>
    </source>
</evidence>
<dbReference type="PANTHER" id="PTHR43531:SF11">
    <property type="entry name" value="METHYL-ACCEPTING CHEMOTAXIS PROTEIN 3"/>
    <property type="match status" value="1"/>
</dbReference>
<keyword evidence="1" id="KW-0145">Chemotaxis</keyword>
<evidence type="ECO:0000313" key="6">
    <source>
        <dbReference type="Proteomes" id="UP000199568"/>
    </source>
</evidence>
<keyword evidence="3" id="KW-0807">Transducer</keyword>
<dbReference type="AlphaFoldDB" id="A0A1I0CZX8"/>
<dbReference type="SMART" id="SM00283">
    <property type="entry name" value="MA"/>
    <property type="match status" value="1"/>
</dbReference>
<dbReference type="Pfam" id="PF00015">
    <property type="entry name" value="MCPsignal"/>
    <property type="match status" value="1"/>
</dbReference>
<sequence length="275" mass="30209">MEQIHPLLKSLIDAAPLFSRMRKNGYMIGITDLEKTLRFFPNDVIDLNIAPNNMLPPEDPMLEVMKTGKQIEVKVSEELYGIPFKAAYAPVYDENRNIIGGLAVGQELEIEENVIKIADKLAESIEEINRSLSNISNGTEKQVDISKQMVDTVLTATEKYNETDQVINFINSVANQTNLLSLNARIEAARAGEAGKGFAVVANEVGKLSANSADAAKSIGDIILELKESNETTKKLVEENRNISSNQAIAIENISNIANQLEDIISHLTEIASKL</sequence>
<dbReference type="GO" id="GO:0005886">
    <property type="term" value="C:plasma membrane"/>
    <property type="evidence" value="ECO:0007669"/>
    <property type="project" value="TreeGrafter"/>
</dbReference>
<feature type="domain" description="Methyl-accepting transducer" evidence="4">
    <location>
        <begin position="109"/>
        <end position="275"/>
    </location>
</feature>
<evidence type="ECO:0000256" key="3">
    <source>
        <dbReference type="PROSITE-ProRule" id="PRU00284"/>
    </source>
</evidence>
<protein>
    <submittedName>
        <fullName evidence="5">Methyl-accepting chemotaxis protein (MCP) signalling domain-containing protein</fullName>
    </submittedName>
</protein>
<dbReference type="RefSeq" id="WP_090442640.1">
    <property type="nucleotide sequence ID" value="NZ_FOHU01000006.1"/>
</dbReference>
<dbReference type="GO" id="GO:0006935">
    <property type="term" value="P:chemotaxis"/>
    <property type="evidence" value="ECO:0007669"/>
    <property type="project" value="UniProtKB-KW"/>
</dbReference>
<dbReference type="InterPro" id="IPR004089">
    <property type="entry name" value="MCPsignal_dom"/>
</dbReference>
<comment type="similarity">
    <text evidence="2">Belongs to the methyl-accepting chemotaxis (MCP) protein family.</text>
</comment>
<dbReference type="InterPro" id="IPR029151">
    <property type="entry name" value="Sensor-like_sf"/>
</dbReference>
<accession>A0A1I0CZX8</accession>
<dbReference type="SUPFAM" id="SSF58104">
    <property type="entry name" value="Methyl-accepting chemotaxis protein (MCP) signaling domain"/>
    <property type="match status" value="1"/>
</dbReference>
<dbReference type="SUPFAM" id="SSF103190">
    <property type="entry name" value="Sensory domain-like"/>
    <property type="match status" value="1"/>
</dbReference>
<dbReference type="PROSITE" id="PS50111">
    <property type="entry name" value="CHEMOTAXIS_TRANSDUC_2"/>
    <property type="match status" value="1"/>
</dbReference>
<dbReference type="InterPro" id="IPR051310">
    <property type="entry name" value="MCP_chemotaxis"/>
</dbReference>
<dbReference type="PANTHER" id="PTHR43531">
    <property type="entry name" value="PROTEIN ICFG"/>
    <property type="match status" value="1"/>
</dbReference>
<dbReference type="EMBL" id="FOHU01000006">
    <property type="protein sequence ID" value="SET25222.1"/>
    <property type="molecule type" value="Genomic_DNA"/>
</dbReference>
<name>A0A1I0CZX8_9FIRM</name>
<dbReference type="GO" id="GO:0004888">
    <property type="term" value="F:transmembrane signaling receptor activity"/>
    <property type="evidence" value="ECO:0007669"/>
    <property type="project" value="TreeGrafter"/>
</dbReference>
<proteinExistence type="inferred from homology"/>
<dbReference type="GO" id="GO:0007165">
    <property type="term" value="P:signal transduction"/>
    <property type="evidence" value="ECO:0007669"/>
    <property type="project" value="UniProtKB-KW"/>
</dbReference>
<evidence type="ECO:0000256" key="1">
    <source>
        <dbReference type="ARBA" id="ARBA00022500"/>
    </source>
</evidence>
<gene>
    <name evidence="5" type="ORF">SAMN05660297_01838</name>
</gene>
<keyword evidence="6" id="KW-1185">Reference proteome</keyword>
<dbReference type="OrthoDB" id="9807021at2"/>
<evidence type="ECO:0000259" key="4">
    <source>
        <dbReference type="PROSITE" id="PS50111"/>
    </source>
</evidence>
<evidence type="ECO:0000256" key="2">
    <source>
        <dbReference type="ARBA" id="ARBA00029447"/>
    </source>
</evidence>
<dbReference type="Gene3D" id="1.10.287.950">
    <property type="entry name" value="Methyl-accepting chemotaxis protein"/>
    <property type="match status" value="1"/>
</dbReference>
<organism evidence="5 6">
    <name type="scientific">Natronincola peptidivorans</name>
    <dbReference type="NCBI Taxonomy" id="426128"/>
    <lineage>
        <taxon>Bacteria</taxon>
        <taxon>Bacillati</taxon>
        <taxon>Bacillota</taxon>
        <taxon>Clostridia</taxon>
        <taxon>Peptostreptococcales</taxon>
        <taxon>Natronincolaceae</taxon>
        <taxon>Natronincola</taxon>
    </lineage>
</organism>
<dbReference type="STRING" id="426128.SAMN05660297_01838"/>
<dbReference type="Proteomes" id="UP000199568">
    <property type="component" value="Unassembled WGS sequence"/>
</dbReference>